<dbReference type="Gene3D" id="3.30.420.10">
    <property type="entry name" value="Ribonuclease H-like superfamily/Ribonuclease H"/>
    <property type="match status" value="1"/>
</dbReference>
<dbReference type="GO" id="GO:0003676">
    <property type="term" value="F:nucleic acid binding"/>
    <property type="evidence" value="ECO:0007669"/>
    <property type="project" value="InterPro"/>
</dbReference>
<name>A0A8J2HSX2_COTCN</name>
<dbReference type="Proteomes" id="UP000786811">
    <property type="component" value="Unassembled WGS sequence"/>
</dbReference>
<dbReference type="EMBL" id="CAJNRD030001124">
    <property type="protein sequence ID" value="CAG5109323.1"/>
    <property type="molecule type" value="Genomic_DNA"/>
</dbReference>
<proteinExistence type="predicted"/>
<evidence type="ECO:0000313" key="2">
    <source>
        <dbReference type="Proteomes" id="UP000786811"/>
    </source>
</evidence>
<protein>
    <recommendedName>
        <fullName evidence="3">RNase H type-1 domain-containing protein</fullName>
    </recommendedName>
</protein>
<dbReference type="InterPro" id="IPR036397">
    <property type="entry name" value="RNaseH_sf"/>
</dbReference>
<dbReference type="SUPFAM" id="SSF53098">
    <property type="entry name" value="Ribonuclease H-like"/>
    <property type="match status" value="1"/>
</dbReference>
<reference evidence="1" key="1">
    <citation type="submission" date="2021-04" db="EMBL/GenBank/DDBJ databases">
        <authorList>
            <person name="Chebbi M.A.C M."/>
        </authorList>
    </citation>
    <scope>NUCLEOTIDE SEQUENCE</scope>
</reference>
<sequence>MFGLSLITSAKGAVYLSIGIIPVNFCEGISCDLPSHVKVTKWLKVFKVMLRPGYLTGSKFHESTIHQRSTTRKKRRNQNPWAYYRPKTLLENPNRVTKKRLSEPPKHSEVYERTLGYYPPGHPLSLTIDLQLNDLDRRTVPAETLRLHFLELRDKYSSSTEYYTDGSAINNRTGYAIVSDSTTLVAQRTHDHNSVFTCEARAILHALELIINRQDTTNSTIYSDSMSCLKAIENLATANPYSLSTQYTPTTSLRVKGLNEIILLVFEVSVQIEKSSMKSLAYAASYKTLMNCDKTDGFYNVLVQKIYGSNGISNTTTANMTGTKETVKILDPTIAANHVGMGIGSMGVTTLPRSGNWLHPAGLMLGRSVVWVRLYCQEK</sequence>
<dbReference type="AlphaFoldDB" id="A0A8J2HSX2"/>
<dbReference type="InterPro" id="IPR012337">
    <property type="entry name" value="RNaseH-like_sf"/>
</dbReference>
<keyword evidence="2" id="KW-1185">Reference proteome</keyword>
<gene>
    <name evidence="1" type="ORF">HICCMSTLAB_LOCUS13959</name>
</gene>
<dbReference type="OrthoDB" id="8063979at2759"/>
<organism evidence="1 2">
    <name type="scientific">Cotesia congregata</name>
    <name type="common">Parasitoid wasp</name>
    <name type="synonym">Apanteles congregatus</name>
    <dbReference type="NCBI Taxonomy" id="51543"/>
    <lineage>
        <taxon>Eukaryota</taxon>
        <taxon>Metazoa</taxon>
        <taxon>Ecdysozoa</taxon>
        <taxon>Arthropoda</taxon>
        <taxon>Hexapoda</taxon>
        <taxon>Insecta</taxon>
        <taxon>Pterygota</taxon>
        <taxon>Neoptera</taxon>
        <taxon>Endopterygota</taxon>
        <taxon>Hymenoptera</taxon>
        <taxon>Apocrita</taxon>
        <taxon>Ichneumonoidea</taxon>
        <taxon>Braconidae</taxon>
        <taxon>Microgastrinae</taxon>
        <taxon>Cotesia</taxon>
    </lineage>
</organism>
<accession>A0A8J2HSX2</accession>
<evidence type="ECO:0000313" key="1">
    <source>
        <dbReference type="EMBL" id="CAG5109323.1"/>
    </source>
</evidence>
<comment type="caution">
    <text evidence="1">The sequence shown here is derived from an EMBL/GenBank/DDBJ whole genome shotgun (WGS) entry which is preliminary data.</text>
</comment>
<dbReference type="CDD" id="cd09276">
    <property type="entry name" value="Rnase_HI_RT_non_LTR"/>
    <property type="match status" value="1"/>
</dbReference>
<evidence type="ECO:0008006" key="3">
    <source>
        <dbReference type="Google" id="ProtNLM"/>
    </source>
</evidence>